<sequence>MSYSVDMQIEHANKATADATSNDAAKATNKAKRRRSKSFTWSRSGIVKDVKIKGISTAISTADCLVRKRSPACHRRHHLDEKYLQLPSLFGGDGYIISCLDLIRRVDEDSWENVLSQDVQDPQWVVKCDFWDMKGNKIDESEIQKSRLGQLLRHLKLKSLTESLVEALEAYRREWILCFKFAISIANRKVGNPFKRFFVQPPGSNLPLCIVPNPARCGNIDFKTAIQAATVCDPNVEVKVVDKNSPDLQGCELLSTNPLGLYETWINRKDLDKLVRLQTNGQRWAREPPSTEQAQPYDEHLRRFRKNQIFPHQKDPNPVKYRSLALSPGDIVAFHERRNTKTIMGGSANEWASQKYKWPKTGGKHSAKGTERYNAE</sequence>
<evidence type="ECO:0000313" key="3">
    <source>
        <dbReference type="Proteomes" id="UP000663846"/>
    </source>
</evidence>
<accession>A0A8H3AT38</accession>
<name>A0A8H3AT38_9AGAM</name>
<dbReference type="Proteomes" id="UP000663846">
    <property type="component" value="Unassembled WGS sequence"/>
</dbReference>
<feature type="non-terminal residue" evidence="2">
    <location>
        <position position="1"/>
    </location>
</feature>
<feature type="region of interest" description="Disordered" evidence="1">
    <location>
        <begin position="14"/>
        <end position="36"/>
    </location>
</feature>
<feature type="compositionally biased region" description="Low complexity" evidence="1">
    <location>
        <begin position="14"/>
        <end position="28"/>
    </location>
</feature>
<proteinExistence type="predicted"/>
<reference evidence="2" key="1">
    <citation type="submission" date="2021-01" db="EMBL/GenBank/DDBJ databases">
        <authorList>
            <person name="Kaushik A."/>
        </authorList>
    </citation>
    <scope>NUCLEOTIDE SEQUENCE</scope>
    <source>
        <strain evidence="2">AG1-1C</strain>
    </source>
</reference>
<organism evidence="2 3">
    <name type="scientific">Rhizoctonia solani</name>
    <dbReference type="NCBI Taxonomy" id="456999"/>
    <lineage>
        <taxon>Eukaryota</taxon>
        <taxon>Fungi</taxon>
        <taxon>Dikarya</taxon>
        <taxon>Basidiomycota</taxon>
        <taxon>Agaricomycotina</taxon>
        <taxon>Agaricomycetes</taxon>
        <taxon>Cantharellales</taxon>
        <taxon>Ceratobasidiaceae</taxon>
        <taxon>Rhizoctonia</taxon>
    </lineage>
</organism>
<comment type="caution">
    <text evidence="2">The sequence shown here is derived from an EMBL/GenBank/DDBJ whole genome shotgun (WGS) entry which is preliminary data.</text>
</comment>
<evidence type="ECO:0000256" key="1">
    <source>
        <dbReference type="SAM" id="MobiDB-lite"/>
    </source>
</evidence>
<feature type="region of interest" description="Disordered" evidence="1">
    <location>
        <begin position="356"/>
        <end position="376"/>
    </location>
</feature>
<gene>
    <name evidence="2" type="ORF">RDB_LOCUS123819</name>
</gene>
<dbReference type="AlphaFoldDB" id="A0A8H3AT38"/>
<evidence type="ECO:0000313" key="2">
    <source>
        <dbReference type="EMBL" id="CAE6437881.1"/>
    </source>
</evidence>
<dbReference type="EMBL" id="CAJMWS010000363">
    <property type="protein sequence ID" value="CAE6437881.1"/>
    <property type="molecule type" value="Genomic_DNA"/>
</dbReference>
<protein>
    <submittedName>
        <fullName evidence="2">Uncharacterized protein</fullName>
    </submittedName>
</protein>